<evidence type="ECO:0000259" key="5">
    <source>
        <dbReference type="PROSITE" id="PS51935"/>
    </source>
</evidence>
<evidence type="ECO:0000256" key="2">
    <source>
        <dbReference type="ARBA" id="ARBA00022670"/>
    </source>
</evidence>
<dbReference type="EMBL" id="FNGE01000005">
    <property type="protein sequence ID" value="SDL00874.1"/>
    <property type="molecule type" value="Genomic_DNA"/>
</dbReference>
<dbReference type="OrthoDB" id="6058745at2"/>
<evidence type="ECO:0000313" key="6">
    <source>
        <dbReference type="EMBL" id="SDL00874.1"/>
    </source>
</evidence>
<keyword evidence="7" id="KW-1185">Reference proteome</keyword>
<evidence type="ECO:0000256" key="4">
    <source>
        <dbReference type="ARBA" id="ARBA00022807"/>
    </source>
</evidence>
<organism evidence="6 7">
    <name type="scientific">Paracoccus chinensis</name>
    <dbReference type="NCBI Taxonomy" id="525640"/>
    <lineage>
        <taxon>Bacteria</taxon>
        <taxon>Pseudomonadati</taxon>
        <taxon>Pseudomonadota</taxon>
        <taxon>Alphaproteobacteria</taxon>
        <taxon>Rhodobacterales</taxon>
        <taxon>Paracoccaceae</taxon>
        <taxon>Paracoccus</taxon>
    </lineage>
</organism>
<keyword evidence="3" id="KW-0378">Hydrolase</keyword>
<reference evidence="7" key="1">
    <citation type="submission" date="2016-10" db="EMBL/GenBank/DDBJ databases">
        <authorList>
            <person name="Varghese N."/>
            <person name="Submissions S."/>
        </authorList>
    </citation>
    <scope>NUCLEOTIDE SEQUENCE [LARGE SCALE GENOMIC DNA]</scope>
    <source>
        <strain evidence="7">CGMCC 1.7655</strain>
    </source>
</reference>
<dbReference type="InterPro" id="IPR000064">
    <property type="entry name" value="NLP_P60_dom"/>
</dbReference>
<protein>
    <submittedName>
        <fullName evidence="6">Putative phage cell wall peptidase, NlpC/P60 family</fullName>
    </submittedName>
</protein>
<evidence type="ECO:0000256" key="3">
    <source>
        <dbReference type="ARBA" id="ARBA00022801"/>
    </source>
</evidence>
<dbReference type="PROSITE" id="PS51935">
    <property type="entry name" value="NLPC_P60"/>
    <property type="match status" value="1"/>
</dbReference>
<dbReference type="AlphaFoldDB" id="A0A1G9GJM1"/>
<feature type="domain" description="NlpC/P60" evidence="5">
    <location>
        <begin position="1"/>
        <end position="142"/>
    </location>
</feature>
<name>A0A1G9GJM1_9RHOB</name>
<dbReference type="STRING" id="525640.SAMN04487971_105109"/>
<accession>A0A1G9GJM1</accession>
<sequence length="144" mass="15304">MNERAVELARGWIGTPYVHQGSARGAGADCLGLVRGVWRGLYGTEPEAAPAYTADWGETGGGEPLLAAALRNLVAVAPDAHEGPGEVLLFRMRDGAVAKHLGIRAGLGEAASFVHAYDRHGVVESPLSAPWRARIAARFRWPEP</sequence>
<gene>
    <name evidence="6" type="ORF">SAMN04487971_105109</name>
</gene>
<dbReference type="InterPro" id="IPR038765">
    <property type="entry name" value="Papain-like_cys_pep_sf"/>
</dbReference>
<dbReference type="Gene3D" id="3.90.1720.10">
    <property type="entry name" value="endopeptidase domain like (from Nostoc punctiforme)"/>
    <property type="match status" value="1"/>
</dbReference>
<keyword evidence="4" id="KW-0788">Thiol protease</keyword>
<dbReference type="GO" id="GO:0006508">
    <property type="term" value="P:proteolysis"/>
    <property type="evidence" value="ECO:0007669"/>
    <property type="project" value="UniProtKB-KW"/>
</dbReference>
<dbReference type="NCBIfam" id="TIGR02219">
    <property type="entry name" value="phage_NlpC_fam"/>
    <property type="match status" value="1"/>
</dbReference>
<keyword evidence="2" id="KW-0645">Protease</keyword>
<evidence type="ECO:0000313" key="7">
    <source>
        <dbReference type="Proteomes" id="UP000199555"/>
    </source>
</evidence>
<dbReference type="RefSeq" id="WP_090754240.1">
    <property type="nucleotide sequence ID" value="NZ_FNGE01000005.1"/>
</dbReference>
<comment type="similarity">
    <text evidence="1">Belongs to the peptidase C40 family.</text>
</comment>
<dbReference type="Proteomes" id="UP000199555">
    <property type="component" value="Unassembled WGS sequence"/>
</dbReference>
<dbReference type="InterPro" id="IPR011929">
    <property type="entry name" value="Phage_pept_NlpC/P60"/>
</dbReference>
<proteinExistence type="inferred from homology"/>
<dbReference type="Pfam" id="PF00877">
    <property type="entry name" value="NLPC_P60"/>
    <property type="match status" value="1"/>
</dbReference>
<evidence type="ECO:0000256" key="1">
    <source>
        <dbReference type="ARBA" id="ARBA00007074"/>
    </source>
</evidence>
<dbReference type="SUPFAM" id="SSF54001">
    <property type="entry name" value="Cysteine proteinases"/>
    <property type="match status" value="1"/>
</dbReference>
<dbReference type="GO" id="GO:0008234">
    <property type="term" value="F:cysteine-type peptidase activity"/>
    <property type="evidence" value="ECO:0007669"/>
    <property type="project" value="UniProtKB-KW"/>
</dbReference>